<keyword evidence="1" id="KW-0812">Transmembrane</keyword>
<protein>
    <submittedName>
        <fullName evidence="2">GlsB/YeaQ/YmgE family stress response membrane protein</fullName>
    </submittedName>
</protein>
<name>A0AAE3NX13_9RHOB</name>
<reference evidence="2" key="1">
    <citation type="submission" date="2023-03" db="EMBL/GenBank/DDBJ databases">
        <title>Multiphase analysis and comparison of six strains from genera Psychromarinibacter, Lutimaribacter, and Maritimibacter, including a novel species: Psychromarinibacter sediminicola sp. nov.</title>
        <authorList>
            <person name="Wang Y.-H."/>
            <person name="Ye M.-Q."/>
            <person name="Du Z.-J."/>
        </authorList>
    </citation>
    <scope>NUCLEOTIDE SEQUENCE</scope>
    <source>
        <strain evidence="2">C21-152</strain>
    </source>
</reference>
<keyword evidence="1" id="KW-0472">Membrane</keyword>
<keyword evidence="3" id="KW-1185">Reference proteome</keyword>
<evidence type="ECO:0000313" key="2">
    <source>
        <dbReference type="EMBL" id="MDF0603799.1"/>
    </source>
</evidence>
<organism evidence="2 3">
    <name type="scientific">Psychromarinibacter sediminicola</name>
    <dbReference type="NCBI Taxonomy" id="3033385"/>
    <lineage>
        <taxon>Bacteria</taxon>
        <taxon>Pseudomonadati</taxon>
        <taxon>Pseudomonadota</taxon>
        <taxon>Alphaproteobacteria</taxon>
        <taxon>Rhodobacterales</taxon>
        <taxon>Paracoccaceae</taxon>
        <taxon>Psychromarinibacter</taxon>
    </lineage>
</organism>
<evidence type="ECO:0000313" key="3">
    <source>
        <dbReference type="Proteomes" id="UP001220964"/>
    </source>
</evidence>
<gene>
    <name evidence="2" type="ORF">P1J78_24085</name>
</gene>
<dbReference type="AlphaFoldDB" id="A0AAE3NX13"/>
<feature type="transmembrane region" description="Helical" evidence="1">
    <location>
        <begin position="66"/>
        <end position="88"/>
    </location>
</feature>
<comment type="caution">
    <text evidence="2">The sequence shown here is derived from an EMBL/GenBank/DDBJ whole genome shotgun (WGS) entry which is preliminary data.</text>
</comment>
<evidence type="ECO:0000256" key="1">
    <source>
        <dbReference type="SAM" id="Phobius"/>
    </source>
</evidence>
<dbReference type="RefSeq" id="WP_275569910.1">
    <property type="nucleotide sequence ID" value="NZ_JARGYC010000139.1"/>
</dbReference>
<accession>A0AAE3NX13</accession>
<dbReference type="EMBL" id="JARGYC010000139">
    <property type="protein sequence ID" value="MDF0603799.1"/>
    <property type="molecule type" value="Genomic_DNA"/>
</dbReference>
<keyword evidence="1" id="KW-1133">Transmembrane helix</keyword>
<dbReference type="Proteomes" id="UP001220964">
    <property type="component" value="Unassembled WGS sequence"/>
</dbReference>
<feature type="transmembrane region" description="Helical" evidence="1">
    <location>
        <begin position="38"/>
        <end position="60"/>
    </location>
</feature>
<sequence length="90" mass="8967">MEELLNAMGTVAFLLVLAIGLLAGWIAGAVAGRDKALYLVLGVVGAFVTPFLVAALGLGILAASGLMVILLVAGAGALVLLVIVGLLARR</sequence>
<proteinExistence type="predicted"/>
<feature type="transmembrane region" description="Helical" evidence="1">
    <location>
        <begin position="12"/>
        <end position="31"/>
    </location>
</feature>